<protein>
    <recommendedName>
        <fullName evidence="3">DUF1444 family protein</fullName>
    </recommendedName>
</protein>
<sequence>MKLDKEQFKLKLLNDIKKVYENAELNKELITFEFGTLEIIVDTKDMYKLYGESKNNYNTVKKHCLNVIKEIIEEKRFKVNYNKVFPLLKNKNFGLDKEIGFIREEFTDDLDILYAVDMGDIYRFVTKHDNVDIELLKKSAINNINKIYNVLVKLDEELPIYTLGFTTNVGSSMILSENFIKQINKKVGKSFLFAIPYDGTLVVAENNDKYIDYLNELIKMIPEIDKISNSVYKYKDGKIEYAVKRRILKIIK</sequence>
<organism evidence="1 2">
    <name type="scientific">Caloranaerobacter azorensis DSM 13643</name>
    <dbReference type="NCBI Taxonomy" id="1121264"/>
    <lineage>
        <taxon>Bacteria</taxon>
        <taxon>Bacillati</taxon>
        <taxon>Bacillota</taxon>
        <taxon>Tissierellia</taxon>
        <taxon>Tissierellales</taxon>
        <taxon>Thermohalobacteraceae</taxon>
        <taxon>Caloranaerobacter</taxon>
    </lineage>
</organism>
<proteinExistence type="predicted"/>
<dbReference type="RefSeq" id="WP_073197782.1">
    <property type="nucleotide sequence ID" value="NZ_FQXO01000091.1"/>
</dbReference>
<name>A0A1M5W6S9_9FIRM</name>
<evidence type="ECO:0000313" key="2">
    <source>
        <dbReference type="Proteomes" id="UP000183967"/>
    </source>
</evidence>
<accession>A0A1M5W6S9</accession>
<dbReference type="InterPro" id="IPR010838">
    <property type="entry name" value="DUF1444"/>
</dbReference>
<evidence type="ECO:0000313" key="1">
    <source>
        <dbReference type="EMBL" id="SHH83181.1"/>
    </source>
</evidence>
<dbReference type="AlphaFoldDB" id="A0A1M5W6S9"/>
<dbReference type="Proteomes" id="UP000183967">
    <property type="component" value="Unassembled WGS sequence"/>
</dbReference>
<dbReference type="EMBL" id="FQXO01000091">
    <property type="protein sequence ID" value="SHH83181.1"/>
    <property type="molecule type" value="Genomic_DNA"/>
</dbReference>
<evidence type="ECO:0008006" key="3">
    <source>
        <dbReference type="Google" id="ProtNLM"/>
    </source>
</evidence>
<dbReference type="Pfam" id="PF07285">
    <property type="entry name" value="DUF1444"/>
    <property type="match status" value="1"/>
</dbReference>
<keyword evidence="2" id="KW-1185">Reference proteome</keyword>
<dbReference type="OrthoDB" id="1935253at2"/>
<gene>
    <name evidence="1" type="ORF">SAMN02745135_02320</name>
</gene>
<reference evidence="2" key="1">
    <citation type="submission" date="2016-11" db="EMBL/GenBank/DDBJ databases">
        <authorList>
            <person name="Varghese N."/>
            <person name="Submissions S."/>
        </authorList>
    </citation>
    <scope>NUCLEOTIDE SEQUENCE [LARGE SCALE GENOMIC DNA]</scope>
    <source>
        <strain evidence="2">DSM 13643</strain>
    </source>
</reference>